<dbReference type="AlphaFoldDB" id="A0A9X7YEU7"/>
<dbReference type="Proteomes" id="UP000515377">
    <property type="component" value="Chromosome"/>
</dbReference>
<gene>
    <name evidence="2" type="ORF">H3V42_10575</name>
</gene>
<evidence type="ECO:0000313" key="2">
    <source>
        <dbReference type="EMBL" id="QNG47980.1"/>
    </source>
</evidence>
<dbReference type="GO" id="GO:0006508">
    <property type="term" value="P:proteolysis"/>
    <property type="evidence" value="ECO:0007669"/>
    <property type="project" value="InterPro"/>
</dbReference>
<evidence type="ECO:0000259" key="1">
    <source>
        <dbReference type="Pfam" id="PF00326"/>
    </source>
</evidence>
<dbReference type="InterPro" id="IPR029058">
    <property type="entry name" value="AB_hydrolase_fold"/>
</dbReference>
<feature type="domain" description="Peptidase S9 prolyl oligopeptidase catalytic" evidence="1">
    <location>
        <begin position="536"/>
        <end position="692"/>
    </location>
</feature>
<evidence type="ECO:0000313" key="3">
    <source>
        <dbReference type="Proteomes" id="UP000515377"/>
    </source>
</evidence>
<dbReference type="InterPro" id="IPR011042">
    <property type="entry name" value="6-blade_b-propeller_TolB-like"/>
</dbReference>
<dbReference type="Pfam" id="PF00326">
    <property type="entry name" value="Peptidase_S9"/>
    <property type="match status" value="1"/>
</dbReference>
<dbReference type="GO" id="GO:0008236">
    <property type="term" value="F:serine-type peptidase activity"/>
    <property type="evidence" value="ECO:0007669"/>
    <property type="project" value="InterPro"/>
</dbReference>
<dbReference type="SUPFAM" id="SSF53474">
    <property type="entry name" value="alpha/beta-Hydrolases"/>
    <property type="match status" value="1"/>
</dbReference>
<dbReference type="Gene3D" id="3.40.50.1820">
    <property type="entry name" value="alpha/beta hydrolase"/>
    <property type="match status" value="1"/>
</dbReference>
<proteinExistence type="predicted"/>
<name>A0A9X7YEU7_SPHYA</name>
<protein>
    <submittedName>
        <fullName evidence="2">Atxe2 family lasso peptide isopeptidase</fullName>
    </submittedName>
</protein>
<dbReference type="SUPFAM" id="SSF82171">
    <property type="entry name" value="DPP6 N-terminal domain-like"/>
    <property type="match status" value="1"/>
</dbReference>
<organism evidence="2 3">
    <name type="scientific">Sphingobium yanoikuyae</name>
    <name type="common">Sphingomonas yanoikuyae</name>
    <dbReference type="NCBI Taxonomy" id="13690"/>
    <lineage>
        <taxon>Bacteria</taxon>
        <taxon>Pseudomonadati</taxon>
        <taxon>Pseudomonadota</taxon>
        <taxon>Alphaproteobacteria</taxon>
        <taxon>Sphingomonadales</taxon>
        <taxon>Sphingomonadaceae</taxon>
        <taxon>Sphingobium</taxon>
    </lineage>
</organism>
<dbReference type="InterPro" id="IPR053536">
    <property type="entry name" value="Lasso_peptide_isopeptidase"/>
</dbReference>
<dbReference type="InterPro" id="IPR001375">
    <property type="entry name" value="Peptidase_S9_cat"/>
</dbReference>
<dbReference type="EMBL" id="CP060122">
    <property type="protein sequence ID" value="QNG47980.1"/>
    <property type="molecule type" value="Genomic_DNA"/>
</dbReference>
<sequence length="699" mass="76302">MAARWRVHRSGCRARGEKRHIALGGLALGMALVPVASRASQPSCDLLPPAVAPPEARREINALDLVRLRDFGGMQFDSYPGAPAALSPDGRHVALQLRRGDPSSNRYCTGILVKETGSAAPPRIVADGGEVIRLSFDKYGFSGLVAGAPVPSVLRWAPDGKLLAFTKAVGGIMQLYLVRPDGTDETQLTHSNVSIDDFQWLPGGEAIVYSSRAGLIDAERRIDSEAPGGWRYDLRFWPLAGGRPHPPSPIPSRADVITLADRTVRPASDAQRLVLEPAGTPGWPTGAIQALPLGSGADRAWLAPANPDALFKPNILRVSVNGRELACPQQACNDVIGLWKRDDRTILFLKRQGVARSELALMRWDLGAGVPRRLLGTNDPWLGCQLGPQELVCTAEGGTAPRHVIGVDVDTAKVRTIYDPNPEFAAIRLRHPERLVWRNAFGIETFADLVLPSGYRPGHPVPLIVVQYDSRGFLRGGTADEFPIQLFAAHGFAVLSFNRPPWYALQGKPLDLFAFLQANQKDWLDRRSVQSSLEIVVERLIARGIADPARIGITGQSDGASTATFALIHSRLFKAVALSTCCEDPAMMANLGPGFEDWYAKSGYPRFNEDRPDFWKQGSLAPNLGALPPVPLLIQAGEEEFRFALPTYAAVKNAGWPTEMYVFSGEGHVKLQPAHRLALYERNLAWFQRWFKPNEGAAP</sequence>
<accession>A0A9X7YEU7</accession>
<dbReference type="NCBIfam" id="NF033523">
    <property type="entry name" value="lasso_peptidase"/>
    <property type="match status" value="1"/>
</dbReference>
<dbReference type="Gene3D" id="2.120.10.30">
    <property type="entry name" value="TolB, C-terminal domain"/>
    <property type="match status" value="1"/>
</dbReference>
<reference evidence="2 3" key="1">
    <citation type="submission" date="2020-07" db="EMBL/GenBank/DDBJ databases">
        <title>Whole genome sequence of Sphingobium yanoikuyae A3.</title>
        <authorList>
            <person name="Han S.-S."/>
        </authorList>
    </citation>
    <scope>NUCLEOTIDE SEQUENCE [LARGE SCALE GENOMIC DNA]</scope>
    <source>
        <strain evidence="2 3">A3</strain>
    </source>
</reference>